<name>C0NIG2_AJECG</name>
<dbReference type="HOGENOM" id="CLU_2222453_0_0_1"/>
<feature type="compositionally biased region" description="Basic and acidic residues" evidence="1">
    <location>
        <begin position="1"/>
        <end position="18"/>
    </location>
</feature>
<evidence type="ECO:0000256" key="1">
    <source>
        <dbReference type="SAM" id="MobiDB-lite"/>
    </source>
</evidence>
<organism evidence="2 3">
    <name type="scientific">Ajellomyces capsulatus (strain G186AR / H82 / ATCC MYA-2454 / RMSCC 2432)</name>
    <name type="common">Darling's disease fungus</name>
    <name type="synonym">Histoplasma capsulatum</name>
    <dbReference type="NCBI Taxonomy" id="447093"/>
    <lineage>
        <taxon>Eukaryota</taxon>
        <taxon>Fungi</taxon>
        <taxon>Dikarya</taxon>
        <taxon>Ascomycota</taxon>
        <taxon>Pezizomycotina</taxon>
        <taxon>Eurotiomycetes</taxon>
        <taxon>Eurotiomycetidae</taxon>
        <taxon>Onygenales</taxon>
        <taxon>Ajellomycetaceae</taxon>
        <taxon>Histoplasma</taxon>
    </lineage>
</organism>
<dbReference type="RefSeq" id="XP_045289163.1">
    <property type="nucleotide sequence ID" value="XM_045429268.1"/>
</dbReference>
<evidence type="ECO:0000313" key="3">
    <source>
        <dbReference type="Proteomes" id="UP000001631"/>
    </source>
</evidence>
<sequence>MGSQRQDRGGEARKDESPGGRSRGAAMQRRAESGRWTTAEVSSGSVLWNWTGSVLRQPDTNSRYTPPGLGGRMDLSKQEIRHEKHKQHAKIGVRELSRVFLYLFIY</sequence>
<dbReference type="EMBL" id="GG663365">
    <property type="protein sequence ID" value="EEH08682.1"/>
    <property type="molecule type" value="Genomic_DNA"/>
</dbReference>
<reference evidence="2" key="1">
    <citation type="submission" date="2009-02" db="EMBL/GenBank/DDBJ databases">
        <title>The Genome Sequence of Ajellomyces capsulatus strain G186AR.</title>
        <authorList>
            <consortium name="The Broad Institute Genome Sequencing Platform"/>
            <person name="Champion M."/>
            <person name="Cuomo C."/>
            <person name="Ma L.-J."/>
            <person name="Henn M.R."/>
            <person name="Sil A."/>
            <person name="Goldman B."/>
            <person name="Young S.K."/>
            <person name="Kodira C.D."/>
            <person name="Zeng Q."/>
            <person name="Koehrsen M."/>
            <person name="Alvarado L."/>
            <person name="Berlin A."/>
            <person name="Borenstein D."/>
            <person name="Chen Z."/>
            <person name="Engels R."/>
            <person name="Freedman E."/>
            <person name="Gellesch M."/>
            <person name="Goldberg J."/>
            <person name="Griggs A."/>
            <person name="Gujja S."/>
            <person name="Heiman D."/>
            <person name="Hepburn T."/>
            <person name="Howarth C."/>
            <person name="Jen D."/>
            <person name="Larson L."/>
            <person name="Lewis B."/>
            <person name="Mehta T."/>
            <person name="Park D."/>
            <person name="Pearson M."/>
            <person name="Roberts A."/>
            <person name="Saif S."/>
            <person name="Shea T."/>
            <person name="Shenoy N."/>
            <person name="Sisk P."/>
            <person name="Stolte C."/>
            <person name="Sykes S."/>
            <person name="Walk T."/>
            <person name="White J."/>
            <person name="Yandava C."/>
            <person name="Klein B."/>
            <person name="McEwen J.G."/>
            <person name="Puccia R."/>
            <person name="Goldman G.H."/>
            <person name="Felipe M.S."/>
            <person name="Nino-Vega G."/>
            <person name="San-Blas G."/>
            <person name="Taylor J."/>
            <person name="Mendoza L."/>
            <person name="Galagan J."/>
            <person name="Nusbaum C."/>
            <person name="Birren B."/>
        </authorList>
    </citation>
    <scope>NUCLEOTIDE SEQUENCE</scope>
    <source>
        <strain evidence="2">G186AR</strain>
    </source>
</reference>
<keyword evidence="3" id="KW-1185">Reference proteome</keyword>
<dbReference type="GeneID" id="69035235"/>
<dbReference type="Proteomes" id="UP000001631">
    <property type="component" value="Unassembled WGS sequence"/>
</dbReference>
<gene>
    <name evidence="2" type="ORF">HCBG_02219</name>
</gene>
<dbReference type="InParanoid" id="C0NIG2"/>
<dbReference type="AlphaFoldDB" id="C0NIG2"/>
<protein>
    <submittedName>
        <fullName evidence="2">Uncharacterized protein</fullName>
    </submittedName>
</protein>
<proteinExistence type="predicted"/>
<feature type="region of interest" description="Disordered" evidence="1">
    <location>
        <begin position="1"/>
        <end position="42"/>
    </location>
</feature>
<accession>C0NIG2</accession>
<evidence type="ECO:0000313" key="2">
    <source>
        <dbReference type="EMBL" id="EEH08682.1"/>
    </source>
</evidence>